<evidence type="ECO:0000256" key="5">
    <source>
        <dbReference type="ARBA" id="ARBA00022692"/>
    </source>
</evidence>
<dbReference type="PANTHER" id="PTHR30026">
    <property type="entry name" value="OUTER MEMBRANE PROTEIN TOLC"/>
    <property type="match status" value="1"/>
</dbReference>
<dbReference type="GO" id="GO:0009279">
    <property type="term" value="C:cell outer membrane"/>
    <property type="evidence" value="ECO:0007669"/>
    <property type="project" value="UniProtKB-SubCell"/>
</dbReference>
<name>A0A5C7FRF7_9BACT</name>
<dbReference type="SUPFAM" id="SSF56954">
    <property type="entry name" value="Outer membrane efflux proteins (OEP)"/>
    <property type="match status" value="1"/>
</dbReference>
<comment type="similarity">
    <text evidence="2">Belongs to the outer membrane factor (OMF) (TC 1.B.17) family.</text>
</comment>
<keyword evidence="9" id="KW-1185">Reference proteome</keyword>
<proteinExistence type="inferred from homology"/>
<keyword evidence="3" id="KW-0813">Transport</keyword>
<dbReference type="EMBL" id="VOXD01000006">
    <property type="protein sequence ID" value="TXF90542.1"/>
    <property type="molecule type" value="Genomic_DNA"/>
</dbReference>
<evidence type="ECO:0000256" key="1">
    <source>
        <dbReference type="ARBA" id="ARBA00004442"/>
    </source>
</evidence>
<dbReference type="InterPro" id="IPR003423">
    <property type="entry name" value="OMP_efflux"/>
</dbReference>
<dbReference type="RefSeq" id="WP_147929714.1">
    <property type="nucleotide sequence ID" value="NZ_VOXD01000006.1"/>
</dbReference>
<dbReference type="GO" id="GO:1990281">
    <property type="term" value="C:efflux pump complex"/>
    <property type="evidence" value="ECO:0007669"/>
    <property type="project" value="TreeGrafter"/>
</dbReference>
<evidence type="ECO:0000256" key="2">
    <source>
        <dbReference type="ARBA" id="ARBA00007613"/>
    </source>
</evidence>
<dbReference type="Gene3D" id="1.20.1600.10">
    <property type="entry name" value="Outer membrane efflux proteins (OEP)"/>
    <property type="match status" value="1"/>
</dbReference>
<evidence type="ECO:0000256" key="3">
    <source>
        <dbReference type="ARBA" id="ARBA00022448"/>
    </source>
</evidence>
<keyword evidence="6" id="KW-0472">Membrane</keyword>
<evidence type="ECO:0000313" key="8">
    <source>
        <dbReference type="EMBL" id="TXF90542.1"/>
    </source>
</evidence>
<keyword evidence="7" id="KW-0998">Cell outer membrane</keyword>
<evidence type="ECO:0000256" key="7">
    <source>
        <dbReference type="ARBA" id="ARBA00023237"/>
    </source>
</evidence>
<dbReference type="OrthoDB" id="940457at2"/>
<dbReference type="PANTHER" id="PTHR30026:SF20">
    <property type="entry name" value="OUTER MEMBRANE PROTEIN TOLC"/>
    <property type="match status" value="1"/>
</dbReference>
<evidence type="ECO:0000313" key="9">
    <source>
        <dbReference type="Proteomes" id="UP000321907"/>
    </source>
</evidence>
<dbReference type="GO" id="GO:0015288">
    <property type="term" value="F:porin activity"/>
    <property type="evidence" value="ECO:0007669"/>
    <property type="project" value="TreeGrafter"/>
</dbReference>
<dbReference type="Proteomes" id="UP000321907">
    <property type="component" value="Unassembled WGS sequence"/>
</dbReference>
<organism evidence="8 9">
    <name type="scientific">Neolewinella aurantiaca</name>
    <dbReference type="NCBI Taxonomy" id="2602767"/>
    <lineage>
        <taxon>Bacteria</taxon>
        <taxon>Pseudomonadati</taxon>
        <taxon>Bacteroidota</taxon>
        <taxon>Saprospiria</taxon>
        <taxon>Saprospirales</taxon>
        <taxon>Lewinellaceae</taxon>
        <taxon>Neolewinella</taxon>
    </lineage>
</organism>
<dbReference type="InterPro" id="IPR051906">
    <property type="entry name" value="TolC-like"/>
</dbReference>
<dbReference type="Pfam" id="PF02321">
    <property type="entry name" value="OEP"/>
    <property type="match status" value="1"/>
</dbReference>
<keyword evidence="4" id="KW-1134">Transmembrane beta strand</keyword>
<sequence>MNNHKLPALLPETSAFPFITPGKEGSLMVKILPVIFALLFSTVFCTCVRAQETVTLEMLQEQAAASAINVLTARQQLDAAKLELDAYGFGLKPRLDLVANFPNYFRTSSEVSQDDGTVAFREVELNNSFVGLFASQQIASTGGTISLESRLQRTDNFVQDNKFYNGSPLRLTYRQPILAFNALKWDRKLLPLQVTVNERELTAARAGAALEATDRFFDLVSADQERRIAEVNKAANEQLYTVAQERYELGKINRGDLVQLRLELTSAEQNLLRARRLVGAASAAIYRLLGKAYDMILLRPELPETEVKTNIDTKRALSLMQHRRPEILAAQQQTLEAEREEDRVRRDLGPRIDVEAGFGFVRNDEELSPIYSDPKNERILSVNLTLPILDWGERKALTKRAASARDLAEEVARRTELELGTELVQLLEQWKTVQEELRLATQIKDLATERFEISKESYELGAIPLSQLTLAQQARDQNTRAYASTLRAYWFTYAQLARLTLWDFINDKPLGD</sequence>
<accession>A0A5C7FRF7</accession>
<comment type="subcellular location">
    <subcellularLocation>
        <location evidence="1">Cell outer membrane</location>
    </subcellularLocation>
</comment>
<dbReference type="GO" id="GO:0015562">
    <property type="term" value="F:efflux transmembrane transporter activity"/>
    <property type="evidence" value="ECO:0007669"/>
    <property type="project" value="InterPro"/>
</dbReference>
<gene>
    <name evidence="8" type="ORF">FUA23_05445</name>
</gene>
<keyword evidence="5" id="KW-0812">Transmembrane</keyword>
<evidence type="ECO:0000256" key="4">
    <source>
        <dbReference type="ARBA" id="ARBA00022452"/>
    </source>
</evidence>
<dbReference type="AlphaFoldDB" id="A0A5C7FRF7"/>
<comment type="caution">
    <text evidence="8">The sequence shown here is derived from an EMBL/GenBank/DDBJ whole genome shotgun (WGS) entry which is preliminary data.</text>
</comment>
<protein>
    <submittedName>
        <fullName evidence="8">TolC family protein</fullName>
    </submittedName>
</protein>
<reference evidence="8 9" key="1">
    <citation type="submission" date="2019-08" db="EMBL/GenBank/DDBJ databases">
        <title>Lewinella sp. strain SSH13 Genome sequencing and assembly.</title>
        <authorList>
            <person name="Kim I."/>
        </authorList>
    </citation>
    <scope>NUCLEOTIDE SEQUENCE [LARGE SCALE GENOMIC DNA]</scope>
    <source>
        <strain evidence="8 9">SSH13</strain>
    </source>
</reference>
<evidence type="ECO:0000256" key="6">
    <source>
        <dbReference type="ARBA" id="ARBA00023136"/>
    </source>
</evidence>